<dbReference type="EMBL" id="BMNQ01000002">
    <property type="protein sequence ID" value="GGJ83167.1"/>
    <property type="molecule type" value="Genomic_DNA"/>
</dbReference>
<dbReference type="AlphaFoldDB" id="A0A917PLW4"/>
<gene>
    <name evidence="1" type="ORF">GCM10007063_02100</name>
</gene>
<evidence type="ECO:0008006" key="3">
    <source>
        <dbReference type="Google" id="ProtNLM"/>
    </source>
</evidence>
<comment type="caution">
    <text evidence="1">The sequence shown here is derived from an EMBL/GenBank/DDBJ whole genome shotgun (WGS) entry which is preliminary data.</text>
</comment>
<dbReference type="Proteomes" id="UP000658382">
    <property type="component" value="Unassembled WGS sequence"/>
</dbReference>
<protein>
    <recommendedName>
        <fullName evidence="3">Transposase DDE domain-containing protein</fullName>
    </recommendedName>
</protein>
<evidence type="ECO:0000313" key="2">
    <source>
        <dbReference type="Proteomes" id="UP000658382"/>
    </source>
</evidence>
<evidence type="ECO:0000313" key="1">
    <source>
        <dbReference type="EMBL" id="GGJ83167.1"/>
    </source>
</evidence>
<accession>A0A917PLW4</accession>
<organism evidence="1 2">
    <name type="scientific">Lentibacillus kapialis</name>
    <dbReference type="NCBI Taxonomy" id="340214"/>
    <lineage>
        <taxon>Bacteria</taxon>
        <taxon>Bacillati</taxon>
        <taxon>Bacillota</taxon>
        <taxon>Bacilli</taxon>
        <taxon>Bacillales</taxon>
        <taxon>Bacillaceae</taxon>
        <taxon>Lentibacillus</taxon>
    </lineage>
</organism>
<sequence>MGAERHKELSNYRAGIEGIPSILRRVFHIDHIPVRGHVRSKIWVNAKVMALNFKMFWKNGLKAA</sequence>
<reference evidence="1" key="2">
    <citation type="submission" date="2020-09" db="EMBL/GenBank/DDBJ databases">
        <authorList>
            <person name="Sun Q."/>
            <person name="Ohkuma M."/>
        </authorList>
    </citation>
    <scope>NUCLEOTIDE SEQUENCE</scope>
    <source>
        <strain evidence="1">JCM 12580</strain>
    </source>
</reference>
<proteinExistence type="predicted"/>
<keyword evidence="2" id="KW-1185">Reference proteome</keyword>
<reference evidence="1" key="1">
    <citation type="journal article" date="2014" name="Int. J. Syst. Evol. Microbiol.">
        <title>Complete genome sequence of Corynebacterium casei LMG S-19264T (=DSM 44701T), isolated from a smear-ripened cheese.</title>
        <authorList>
            <consortium name="US DOE Joint Genome Institute (JGI-PGF)"/>
            <person name="Walter F."/>
            <person name="Albersmeier A."/>
            <person name="Kalinowski J."/>
            <person name="Ruckert C."/>
        </authorList>
    </citation>
    <scope>NUCLEOTIDE SEQUENCE</scope>
    <source>
        <strain evidence="1">JCM 12580</strain>
    </source>
</reference>
<name>A0A917PLW4_9BACI</name>